<evidence type="ECO:0000313" key="2">
    <source>
        <dbReference type="EMBL" id="KAG0558032.1"/>
    </source>
</evidence>
<feature type="compositionally biased region" description="Basic and acidic residues" evidence="1">
    <location>
        <begin position="110"/>
        <end position="119"/>
    </location>
</feature>
<feature type="compositionally biased region" description="Basic and acidic residues" evidence="1">
    <location>
        <begin position="49"/>
        <end position="83"/>
    </location>
</feature>
<evidence type="ECO:0000313" key="3">
    <source>
        <dbReference type="Proteomes" id="UP000822688"/>
    </source>
</evidence>
<dbReference type="Proteomes" id="UP000822688">
    <property type="component" value="Chromosome 11"/>
</dbReference>
<accession>A0A8T0GLW9</accession>
<reference evidence="2 3" key="1">
    <citation type="submission" date="2020-06" db="EMBL/GenBank/DDBJ databases">
        <title>WGS assembly of Ceratodon purpureus strain R40.</title>
        <authorList>
            <person name="Carey S.B."/>
            <person name="Jenkins J."/>
            <person name="Shu S."/>
            <person name="Lovell J.T."/>
            <person name="Sreedasyam A."/>
            <person name="Maumus F."/>
            <person name="Tiley G.P."/>
            <person name="Fernandez-Pozo N."/>
            <person name="Barry K."/>
            <person name="Chen C."/>
            <person name="Wang M."/>
            <person name="Lipzen A."/>
            <person name="Daum C."/>
            <person name="Saski C.A."/>
            <person name="Payton A.C."/>
            <person name="Mcbreen J.C."/>
            <person name="Conrad R.E."/>
            <person name="Kollar L.M."/>
            <person name="Olsson S."/>
            <person name="Huttunen S."/>
            <person name="Landis J.B."/>
            <person name="Wickett N.J."/>
            <person name="Johnson M.G."/>
            <person name="Rensing S.A."/>
            <person name="Grimwood J."/>
            <person name="Schmutz J."/>
            <person name="Mcdaniel S.F."/>
        </authorList>
    </citation>
    <scope>NUCLEOTIDE SEQUENCE [LARGE SCALE GENOMIC DNA]</scope>
    <source>
        <strain evidence="2 3">R40</strain>
    </source>
</reference>
<keyword evidence="3" id="KW-1185">Reference proteome</keyword>
<feature type="compositionally biased region" description="Polar residues" evidence="1">
    <location>
        <begin position="1"/>
        <end position="16"/>
    </location>
</feature>
<sequence>MDSVGQKGQDTSTYSESEGYIADDETRPSTTAVDNHTHGGFRSHSPGEGADKPTTVEKIKEKFWEVENHMKGKEPSAMEDPHPELAYITPMPQEKKPGFFSRKGHKSGGQHHEKEEARNADAAPYLKFDQEMQPAPEVQSANKGVGGSELGTGYEADGEGSMNPAVAPKNDEGIKPLSGMHEAEKGFGNSDGDSGYEEGSEGSFSHVGRISDFSFKEA</sequence>
<protein>
    <submittedName>
        <fullName evidence="2">Uncharacterized protein</fullName>
    </submittedName>
</protein>
<gene>
    <name evidence="2" type="ORF">KC19_11G174300</name>
</gene>
<dbReference type="AlphaFoldDB" id="A0A8T0GLW9"/>
<comment type="caution">
    <text evidence="2">The sequence shown here is derived from an EMBL/GenBank/DDBJ whole genome shotgun (WGS) entry which is preliminary data.</text>
</comment>
<name>A0A8T0GLW9_CERPU</name>
<dbReference type="EMBL" id="CM026432">
    <property type="protein sequence ID" value="KAG0558032.1"/>
    <property type="molecule type" value="Genomic_DNA"/>
</dbReference>
<proteinExistence type="predicted"/>
<feature type="region of interest" description="Disordered" evidence="1">
    <location>
        <begin position="1"/>
        <end position="218"/>
    </location>
</feature>
<organism evidence="2 3">
    <name type="scientific">Ceratodon purpureus</name>
    <name type="common">Fire moss</name>
    <name type="synonym">Dicranum purpureum</name>
    <dbReference type="NCBI Taxonomy" id="3225"/>
    <lineage>
        <taxon>Eukaryota</taxon>
        <taxon>Viridiplantae</taxon>
        <taxon>Streptophyta</taxon>
        <taxon>Embryophyta</taxon>
        <taxon>Bryophyta</taxon>
        <taxon>Bryophytina</taxon>
        <taxon>Bryopsida</taxon>
        <taxon>Dicranidae</taxon>
        <taxon>Pseudoditrichales</taxon>
        <taxon>Ditrichaceae</taxon>
        <taxon>Ceratodon</taxon>
    </lineage>
</organism>
<evidence type="ECO:0000256" key="1">
    <source>
        <dbReference type="SAM" id="MobiDB-lite"/>
    </source>
</evidence>